<evidence type="ECO:0000259" key="3">
    <source>
        <dbReference type="PROSITE" id="PS50110"/>
    </source>
</evidence>
<name>A0A432ZBT2_9GAMM</name>
<reference evidence="4 5" key="1">
    <citation type="journal article" date="2011" name="Front. Microbiol.">
        <title>Genomic signatures of strain selection and enhancement in Bacillus atrophaeus var. globigii, a historical biowarfare simulant.</title>
        <authorList>
            <person name="Gibbons H.S."/>
            <person name="Broomall S.M."/>
            <person name="McNew L.A."/>
            <person name="Daligault H."/>
            <person name="Chapman C."/>
            <person name="Bruce D."/>
            <person name="Karavis M."/>
            <person name="Krepps M."/>
            <person name="McGregor P.A."/>
            <person name="Hong C."/>
            <person name="Park K.H."/>
            <person name="Akmal A."/>
            <person name="Feldman A."/>
            <person name="Lin J.S."/>
            <person name="Chang W.E."/>
            <person name="Higgs B.W."/>
            <person name="Demirev P."/>
            <person name="Lindquist J."/>
            <person name="Liem A."/>
            <person name="Fochler E."/>
            <person name="Read T.D."/>
            <person name="Tapia R."/>
            <person name="Johnson S."/>
            <person name="Bishop-Lilly K.A."/>
            <person name="Detter C."/>
            <person name="Han C."/>
            <person name="Sozhamannan S."/>
            <person name="Rosenzweig C.N."/>
            <person name="Skowronski E.W."/>
        </authorList>
    </citation>
    <scope>NUCLEOTIDE SEQUENCE [LARGE SCALE GENOMIC DNA]</scope>
    <source>
        <strain evidence="4 5">CL-SP19</strain>
    </source>
</reference>
<evidence type="ECO:0000313" key="5">
    <source>
        <dbReference type="Proteomes" id="UP000287908"/>
    </source>
</evidence>
<dbReference type="InterPro" id="IPR011006">
    <property type="entry name" value="CheY-like_superfamily"/>
</dbReference>
<dbReference type="EMBL" id="PIQF01000003">
    <property type="protein sequence ID" value="RUO75381.1"/>
    <property type="molecule type" value="Genomic_DNA"/>
</dbReference>
<dbReference type="Proteomes" id="UP000287908">
    <property type="component" value="Unassembled WGS sequence"/>
</dbReference>
<gene>
    <name evidence="4" type="ORF">CWI81_10435</name>
</gene>
<comment type="caution">
    <text evidence="4">The sequence shown here is derived from an EMBL/GenBank/DDBJ whole genome shotgun (WGS) entry which is preliminary data.</text>
</comment>
<accession>A0A432ZBT2</accession>
<dbReference type="GO" id="GO:0000160">
    <property type="term" value="P:phosphorelay signal transduction system"/>
    <property type="evidence" value="ECO:0007669"/>
    <property type="project" value="InterPro"/>
</dbReference>
<dbReference type="Pfam" id="PF00072">
    <property type="entry name" value="Response_reg"/>
    <property type="match status" value="1"/>
</dbReference>
<feature type="domain" description="Response regulatory" evidence="3">
    <location>
        <begin position="6"/>
        <end position="123"/>
    </location>
</feature>
<dbReference type="PANTHER" id="PTHR44591:SF3">
    <property type="entry name" value="RESPONSE REGULATORY DOMAIN-CONTAINING PROTEIN"/>
    <property type="match status" value="1"/>
</dbReference>
<organism evidence="4 5">
    <name type="scientific">Idiomarina seosinensis</name>
    <dbReference type="NCBI Taxonomy" id="281739"/>
    <lineage>
        <taxon>Bacteria</taxon>
        <taxon>Pseudomonadati</taxon>
        <taxon>Pseudomonadota</taxon>
        <taxon>Gammaproteobacteria</taxon>
        <taxon>Alteromonadales</taxon>
        <taxon>Idiomarinaceae</taxon>
        <taxon>Idiomarina</taxon>
    </lineage>
</organism>
<dbReference type="SMART" id="SM00448">
    <property type="entry name" value="REC"/>
    <property type="match status" value="1"/>
</dbReference>
<evidence type="ECO:0000256" key="2">
    <source>
        <dbReference type="PROSITE-ProRule" id="PRU00169"/>
    </source>
</evidence>
<dbReference type="InterPro" id="IPR050595">
    <property type="entry name" value="Bact_response_regulator"/>
</dbReference>
<dbReference type="InterPro" id="IPR001789">
    <property type="entry name" value="Sig_transdc_resp-reg_receiver"/>
</dbReference>
<evidence type="ECO:0000256" key="1">
    <source>
        <dbReference type="ARBA" id="ARBA00022553"/>
    </source>
</evidence>
<keyword evidence="1 2" id="KW-0597">Phosphoprotein</keyword>
<dbReference type="PROSITE" id="PS50110">
    <property type="entry name" value="RESPONSE_REGULATORY"/>
    <property type="match status" value="1"/>
</dbReference>
<keyword evidence="5" id="KW-1185">Reference proteome</keyword>
<sequence length="130" mass="14356">MSELKRVLLVDDEPDIQAIAKLSLDKVGGFTSLICSSGYEAIEQIADFKPDLVLLDVMMPGLDGPHTLKQLQEKGLLDGTPVVFFTAKVLNSEVEELKELGAQDVISKPFDPMTLPTQLKDIWNRANEQT</sequence>
<dbReference type="PANTHER" id="PTHR44591">
    <property type="entry name" value="STRESS RESPONSE REGULATOR PROTEIN 1"/>
    <property type="match status" value="1"/>
</dbReference>
<dbReference type="RefSeq" id="WP_126785253.1">
    <property type="nucleotide sequence ID" value="NZ_PIQF01000003.1"/>
</dbReference>
<evidence type="ECO:0000313" key="4">
    <source>
        <dbReference type="EMBL" id="RUO75381.1"/>
    </source>
</evidence>
<dbReference type="OrthoDB" id="9801101at2"/>
<feature type="modified residue" description="4-aspartylphosphate" evidence="2">
    <location>
        <position position="56"/>
    </location>
</feature>
<dbReference type="Gene3D" id="3.40.50.2300">
    <property type="match status" value="1"/>
</dbReference>
<dbReference type="SUPFAM" id="SSF52172">
    <property type="entry name" value="CheY-like"/>
    <property type="match status" value="1"/>
</dbReference>
<protein>
    <recommendedName>
        <fullName evidence="3">Response regulatory domain-containing protein</fullName>
    </recommendedName>
</protein>
<proteinExistence type="predicted"/>
<dbReference type="AlphaFoldDB" id="A0A432ZBT2"/>